<dbReference type="AlphaFoldDB" id="A0A059B9P1"/>
<proteinExistence type="predicted"/>
<dbReference type="EMBL" id="KK198760">
    <property type="protein sequence ID" value="KCW62380.1"/>
    <property type="molecule type" value="Genomic_DNA"/>
</dbReference>
<name>A0A059B9P1_EUCGR</name>
<dbReference type="PANTHER" id="PTHR33566:SF1">
    <property type="entry name" value="EN_SPM-LIKE TRANSPOSON-RELATED"/>
    <property type="match status" value="1"/>
</dbReference>
<dbReference type="Gramene" id="KCW62380">
    <property type="protein sequence ID" value="KCW62380"/>
    <property type="gene ID" value="EUGRSUZ_H05019"/>
</dbReference>
<organism evidence="1">
    <name type="scientific">Eucalyptus grandis</name>
    <name type="common">Flooded gum</name>
    <dbReference type="NCBI Taxonomy" id="71139"/>
    <lineage>
        <taxon>Eukaryota</taxon>
        <taxon>Viridiplantae</taxon>
        <taxon>Streptophyta</taxon>
        <taxon>Embryophyta</taxon>
        <taxon>Tracheophyta</taxon>
        <taxon>Spermatophyta</taxon>
        <taxon>Magnoliopsida</taxon>
        <taxon>eudicotyledons</taxon>
        <taxon>Gunneridae</taxon>
        <taxon>Pentapetalae</taxon>
        <taxon>rosids</taxon>
        <taxon>malvids</taxon>
        <taxon>Myrtales</taxon>
        <taxon>Myrtaceae</taxon>
        <taxon>Myrtoideae</taxon>
        <taxon>Eucalypteae</taxon>
        <taxon>Eucalyptus</taxon>
    </lineage>
</organism>
<protein>
    <submittedName>
        <fullName evidence="1">Uncharacterized protein</fullName>
    </submittedName>
</protein>
<accession>A0A059B9P1</accession>
<dbReference type="InParanoid" id="A0A059B9P1"/>
<reference evidence="1" key="1">
    <citation type="submission" date="2013-07" db="EMBL/GenBank/DDBJ databases">
        <title>The genome of Eucalyptus grandis.</title>
        <authorList>
            <person name="Schmutz J."/>
            <person name="Hayes R."/>
            <person name="Myburg A."/>
            <person name="Tuskan G."/>
            <person name="Grattapaglia D."/>
            <person name="Rokhsar D.S."/>
        </authorList>
    </citation>
    <scope>NUCLEOTIDE SEQUENCE</scope>
    <source>
        <tissue evidence="1">Leaf extractions</tissue>
    </source>
</reference>
<sequence>MHDRYDEEVDSSEDQAVFIINPGNKKALGVSSNVVRVHCRMKRKGVSWRSGQKIKILKGACAGVHKKNVYATLEYFLLEGLQGDRGGVPDEQGCILNKHDGNICLEVQSSVSIPIGVIDSGELEKQRLKAPSSIDLLDANQCEELGIHEALPVHAPIPTGQDPPKEIVAVVRPANFIKFSGDSDIGRESILYSSRVTPSYYRGYHGLYIFSLQHKSHELFQKSGIYKFLLHMDETSCKNYEKEVTVLASAEVGRWQLLGYDKNEHLRVRVGSCFPPLDVACYDKYGNLIPFPSTPKVNLQFKMGNGMLICVKKMKAGLSSDKRTLRIKDILIESGDLDIIRPNYEGTMLLCPPDESLSISIPCKVIPGHVRRVLAHPSMRSIQMLPGCIVQELKLEMFDAYGNHALKGSEVLLKVEGFSIKDQMGKKHKVDRDGFVHLSGMLKVTAGYNQNVSLSVTTGGEEIFKEELQTEKRELRVAEPVPQLCAAGSQLENFVFEIVDTEGNLDENIHNDEENGHFRTLSIKLDSSVTKTTTLYPFRKGRCTIPSLTVPRDAGCFSFSAVHSRHRELSLSIKIGIQPSSDLQHEIQTLCPNTNIMMLQDKSTSNNIGNVLSIIKNEVLEETALCIEHRERVLEETGLRIEHRERVLKLLHDRKVEIEQSLVELGGDLSWTKMIAQLMVAFHQNHLGCDYSLCLANPVVTSRTYITKLEEMTDMIENRDGSAASILCELIRNFASEGPHGGSRDGIIGVVALLGTICNIELSRILAKYLGEDQMLGIVCTNSETAFSLETYDKNGEVDLQNAVYAKAAELGKSISGEFRVICLEEISPYRGEIEGCDPQRKLAFPHPTLPSGEIPPGFMGYAVNMVDIDFDHLATRTTEGLDLRETLFYRLFGKLQVYDTREHMKQASVCIDHGAVSLDGGIIREDGLISLGFWKPDIIFPVVTSEIHINTLPESTQVGMQIAEAMSELRVTLCKIRKITRACEEDKRQFLGKTKDFVSNGHSLGFNEKTLSEGGILPG</sequence>
<evidence type="ECO:0000313" key="1">
    <source>
        <dbReference type="EMBL" id="KCW62380.1"/>
    </source>
</evidence>
<dbReference type="FunCoup" id="A0A059B9P1">
    <property type="interactions" value="81"/>
</dbReference>
<gene>
    <name evidence="1" type="ORF">EUGRSUZ_H05019</name>
</gene>
<dbReference type="eggNOG" id="ENOG502QQS5">
    <property type="taxonomic scope" value="Eukaryota"/>
</dbReference>
<dbReference type="PANTHER" id="PTHR33566">
    <property type="entry name" value="EN/SPM-LIKE TRANSPOSON-RELATED"/>
    <property type="match status" value="1"/>
</dbReference>
<dbReference type="STRING" id="71139.A0A059B9P1"/>